<evidence type="ECO:0000313" key="3">
    <source>
        <dbReference type="Proteomes" id="UP000076796"/>
    </source>
</evidence>
<dbReference type="OrthoDB" id="2663534at2"/>
<feature type="signal peptide" evidence="1">
    <location>
        <begin position="1"/>
        <end position="19"/>
    </location>
</feature>
<name>A0A163KKZ0_9BACL</name>
<dbReference type="GeneID" id="97557274"/>
<dbReference type="AlphaFoldDB" id="A0A163KKZ0"/>
<organism evidence="2 3">
    <name type="scientific">Paenibacillus glucanolyticus</name>
    <dbReference type="NCBI Taxonomy" id="59843"/>
    <lineage>
        <taxon>Bacteria</taxon>
        <taxon>Bacillati</taxon>
        <taxon>Bacillota</taxon>
        <taxon>Bacilli</taxon>
        <taxon>Bacillales</taxon>
        <taxon>Paenibacillaceae</taxon>
        <taxon>Paenibacillus</taxon>
    </lineage>
</organism>
<dbReference type="RefSeq" id="WP_006208635.1">
    <property type="nucleotide sequence ID" value="NZ_CBCSBX010000005.1"/>
</dbReference>
<evidence type="ECO:0000313" key="2">
    <source>
        <dbReference type="EMBL" id="KZS47320.1"/>
    </source>
</evidence>
<keyword evidence="1" id="KW-0732">Signal</keyword>
<dbReference type="EMBL" id="LWMH01000001">
    <property type="protein sequence ID" value="KZS47320.1"/>
    <property type="molecule type" value="Genomic_DNA"/>
</dbReference>
<dbReference type="PROSITE" id="PS51257">
    <property type="entry name" value="PROKAR_LIPOPROTEIN"/>
    <property type="match status" value="1"/>
</dbReference>
<feature type="chain" id="PRO_5038653817" description="Lipoprotein" evidence="1">
    <location>
        <begin position="20"/>
        <end position="114"/>
    </location>
</feature>
<gene>
    <name evidence="2" type="ORF">AWU65_15990</name>
</gene>
<protein>
    <recommendedName>
        <fullName evidence="4">Lipoprotein</fullName>
    </recommendedName>
</protein>
<proteinExistence type="predicted"/>
<reference evidence="2" key="1">
    <citation type="journal article" date="2016" name="Genome Announc.">
        <title>Draft genomes of two strains of Paenibacillus glucanolyticus with capability to degrade lignocellulose.</title>
        <authorList>
            <person name="Mathews S.L."/>
            <person name="Pawlak J."/>
            <person name="Grunden A.M."/>
        </authorList>
    </citation>
    <scope>NUCLEOTIDE SEQUENCE [LARGE SCALE GENOMIC DNA]</scope>
    <source>
        <strain evidence="2">SLM1</strain>
    </source>
</reference>
<sequence length="114" mass="12945">MKLRLLFTLIVLLLSVGCARDVSVFESAIYSVGDDKITVDCSDEVNRNRKNHTDEGYPCEVRVTEDTSLKDSQGETIQLDSLKTNDLIRITLKKPLNISKNNRSFEAKEIRLLE</sequence>
<keyword evidence="3" id="KW-1185">Reference proteome</keyword>
<accession>A0A163KKZ0</accession>
<dbReference type="Proteomes" id="UP000076796">
    <property type="component" value="Unassembled WGS sequence"/>
</dbReference>
<evidence type="ECO:0008006" key="4">
    <source>
        <dbReference type="Google" id="ProtNLM"/>
    </source>
</evidence>
<evidence type="ECO:0000256" key="1">
    <source>
        <dbReference type="SAM" id="SignalP"/>
    </source>
</evidence>
<dbReference type="KEGG" id="pglu:A3958_15370"/>
<comment type="caution">
    <text evidence="2">The sequence shown here is derived from an EMBL/GenBank/DDBJ whole genome shotgun (WGS) entry which is preliminary data.</text>
</comment>